<evidence type="ECO:0000313" key="2">
    <source>
        <dbReference type="Proteomes" id="UP000229897"/>
    </source>
</evidence>
<name>A0A2D2DLG6_9BURK</name>
<proteinExistence type="predicted"/>
<dbReference type="Proteomes" id="UP000229897">
    <property type="component" value="Chromosome"/>
</dbReference>
<evidence type="ECO:0000313" key="1">
    <source>
        <dbReference type="EMBL" id="ATQ75800.1"/>
    </source>
</evidence>
<sequence>MHFQSEFYVHITGGMAGEASPLMARLALNAGHDSQAFPFGLEELRQVGQYERKCGTQGLNEFFAAECARATILGSFAPWDEAHVARLKAIADQPLPLTVSEKHPFSWEVAKSIGSLG</sequence>
<organism evidence="1 2">
    <name type="scientific">Massilia violaceinigra</name>
    <dbReference type="NCBI Taxonomy" id="2045208"/>
    <lineage>
        <taxon>Bacteria</taxon>
        <taxon>Pseudomonadati</taxon>
        <taxon>Pseudomonadota</taxon>
        <taxon>Betaproteobacteria</taxon>
        <taxon>Burkholderiales</taxon>
        <taxon>Oxalobacteraceae</taxon>
        <taxon>Telluria group</taxon>
        <taxon>Massilia</taxon>
    </lineage>
</organism>
<dbReference type="EMBL" id="CP024608">
    <property type="protein sequence ID" value="ATQ75800.1"/>
    <property type="molecule type" value="Genomic_DNA"/>
</dbReference>
<gene>
    <name evidence="1" type="ORF">CR152_15645</name>
</gene>
<accession>A0A2D2DLG6</accession>
<keyword evidence="2" id="KW-1185">Reference proteome</keyword>
<dbReference type="KEGG" id="mass:CR152_15645"/>
<dbReference type="RefSeq" id="WP_099875867.1">
    <property type="nucleotide sequence ID" value="NZ_CP024608.1"/>
</dbReference>
<protein>
    <submittedName>
        <fullName evidence="1">Uncharacterized protein</fullName>
    </submittedName>
</protein>
<reference evidence="1" key="1">
    <citation type="submission" date="2017-10" db="EMBL/GenBank/DDBJ databases">
        <title>Massilia psychrophilum sp. nov., a novel purple-pigmented bacterium isolated from Tianshan glacier, Xinjiang Municipality, China.</title>
        <authorList>
            <person name="Wang H."/>
        </authorList>
    </citation>
    <scope>NUCLEOTIDE SEQUENCE [LARGE SCALE GENOMIC DNA]</scope>
    <source>
        <strain evidence="1">B2</strain>
    </source>
</reference>
<dbReference type="AlphaFoldDB" id="A0A2D2DLG6"/>